<evidence type="ECO:0000256" key="4">
    <source>
        <dbReference type="ARBA" id="ARBA00022723"/>
    </source>
</evidence>
<feature type="binding site" evidence="8">
    <location>
        <position position="68"/>
    </location>
    <ligand>
        <name>Zn(2+)</name>
        <dbReference type="ChEBI" id="CHEBI:29105"/>
        <label>2</label>
        <note>catalytic</note>
    </ligand>
</feature>
<dbReference type="SUPFAM" id="SSF56281">
    <property type="entry name" value="Metallo-hydrolase/oxidoreductase"/>
    <property type="match status" value="1"/>
</dbReference>
<evidence type="ECO:0000256" key="3">
    <source>
        <dbReference type="ARBA" id="ARBA00022722"/>
    </source>
</evidence>
<dbReference type="PANTHER" id="PTHR46018:SF2">
    <property type="entry name" value="ZINC PHOSPHODIESTERASE ELAC PROTEIN 1"/>
    <property type="match status" value="1"/>
</dbReference>
<comment type="cofactor">
    <cofactor evidence="8">
        <name>Zn(2+)</name>
        <dbReference type="ChEBI" id="CHEBI:29105"/>
    </cofactor>
    <text evidence="8">Binds 2 Zn(2+) ions.</text>
</comment>
<evidence type="ECO:0000256" key="1">
    <source>
        <dbReference type="ARBA" id="ARBA00011738"/>
    </source>
</evidence>
<dbReference type="InterPro" id="IPR013471">
    <property type="entry name" value="RNase_Z/BN"/>
</dbReference>
<feature type="binding site" evidence="8">
    <location>
        <position position="64"/>
    </location>
    <ligand>
        <name>Zn(2+)</name>
        <dbReference type="ChEBI" id="CHEBI:29105"/>
        <label>1</label>
        <note>catalytic</note>
    </ligand>
</feature>
<feature type="binding site" evidence="8">
    <location>
        <position position="69"/>
    </location>
    <ligand>
        <name>Zn(2+)</name>
        <dbReference type="ChEBI" id="CHEBI:29105"/>
        <label>2</label>
        <note>catalytic</note>
    </ligand>
</feature>
<dbReference type="InterPro" id="IPR036866">
    <property type="entry name" value="RibonucZ/Hydroxyglut_hydro"/>
</dbReference>
<dbReference type="EMBL" id="CP002590">
    <property type="protein sequence ID" value="AEA13368.1"/>
    <property type="molecule type" value="Genomic_DNA"/>
</dbReference>
<dbReference type="GO" id="GO:0042781">
    <property type="term" value="F:3'-tRNA processing endoribonuclease activity"/>
    <property type="evidence" value="ECO:0007669"/>
    <property type="project" value="UniProtKB-UniRule"/>
</dbReference>
<dbReference type="HOGENOM" id="CLU_031317_2_1_2"/>
<reference evidence="10 11" key="1">
    <citation type="journal article" date="2011" name="J. Bacteriol.">
        <title>Complete genome sequence of the thermoacidophilic crenarchaeon Thermoproteus uzoniensis 768-20.</title>
        <authorList>
            <person name="Mardanov A.V."/>
            <person name="Gumerov V.M."/>
            <person name="Beletsky A.V."/>
            <person name="Prokofeva M.I."/>
            <person name="Bonch-Osmolovskaya E.A."/>
            <person name="Ravin N.V."/>
            <person name="Skryabin K.G."/>
        </authorList>
    </citation>
    <scope>NUCLEOTIDE SEQUENCE [LARGE SCALE GENOMIC DNA]</scope>
    <source>
        <strain evidence="10 11">768-20</strain>
    </source>
</reference>
<evidence type="ECO:0000313" key="10">
    <source>
        <dbReference type="EMBL" id="AEA13368.1"/>
    </source>
</evidence>
<dbReference type="KEGG" id="tuz:TUZN_1908"/>
<comment type="catalytic activity">
    <reaction evidence="8">
        <text>Endonucleolytic cleavage of RNA, removing extra 3' nucleotides from tRNA precursor, generating 3' termini of tRNAs. A 3'-hydroxy group is left at the tRNA terminus and a 5'-phosphoryl group is left at the trailer molecule.</text>
        <dbReference type="EC" id="3.1.26.11"/>
    </reaction>
</comment>
<gene>
    <name evidence="8" type="primary">rnz</name>
    <name evidence="10" type="ordered locus">TUZN_1908</name>
</gene>
<dbReference type="GeneID" id="10361421"/>
<feature type="binding site" evidence="8">
    <location>
        <position position="124"/>
    </location>
    <ligand>
        <name>Zn(2+)</name>
        <dbReference type="ChEBI" id="CHEBI:29105"/>
        <label>1</label>
        <note>catalytic</note>
    </ligand>
</feature>
<dbReference type="Proteomes" id="UP000008138">
    <property type="component" value="Chromosome"/>
</dbReference>
<feature type="binding site" evidence="8">
    <location>
        <position position="191"/>
    </location>
    <ligand>
        <name>Zn(2+)</name>
        <dbReference type="ChEBI" id="CHEBI:29105"/>
        <label>2</label>
        <note>catalytic</note>
    </ligand>
</feature>
<name>F2L4D6_THEU7</name>
<proteinExistence type="inferred from homology"/>
<keyword evidence="4 8" id="KW-0479">Metal-binding</keyword>
<dbReference type="Pfam" id="PF12706">
    <property type="entry name" value="Lactamase_B_2"/>
    <property type="match status" value="1"/>
</dbReference>
<dbReference type="HAMAP" id="MF_01818">
    <property type="entry name" value="RNase_Z_BN"/>
    <property type="match status" value="1"/>
</dbReference>
<organism evidence="10 11">
    <name type="scientific">Thermoproteus uzoniensis (strain 768-20)</name>
    <dbReference type="NCBI Taxonomy" id="999630"/>
    <lineage>
        <taxon>Archaea</taxon>
        <taxon>Thermoproteota</taxon>
        <taxon>Thermoprotei</taxon>
        <taxon>Thermoproteales</taxon>
        <taxon>Thermoproteaceae</taxon>
        <taxon>Thermoproteus</taxon>
    </lineage>
</organism>
<evidence type="ECO:0000259" key="9">
    <source>
        <dbReference type="SMART" id="SM00849"/>
    </source>
</evidence>
<dbReference type="PANTHER" id="PTHR46018">
    <property type="entry name" value="ZINC PHOSPHODIESTERASE ELAC PROTEIN 1"/>
    <property type="match status" value="1"/>
</dbReference>
<comment type="function">
    <text evidence="8">Zinc phosphodiesterase, which displays some tRNA 3'-processing endonuclease activity. Probably involved in tRNA maturation, by removing a 3'-trailer from precursor tRNA.</text>
</comment>
<keyword evidence="11" id="KW-1185">Reference proteome</keyword>
<keyword evidence="2 8" id="KW-0819">tRNA processing</keyword>
<evidence type="ECO:0000256" key="5">
    <source>
        <dbReference type="ARBA" id="ARBA00022759"/>
    </source>
</evidence>
<feature type="domain" description="Metallo-beta-lactamase" evidence="9">
    <location>
        <begin position="21"/>
        <end position="250"/>
    </location>
</feature>
<dbReference type="AlphaFoldDB" id="F2L4D6"/>
<keyword evidence="5 8" id="KW-0255">Endonuclease</keyword>
<comment type="similarity">
    <text evidence="8">Belongs to the RNase Z family.</text>
</comment>
<feature type="active site" description="Proton acceptor" evidence="8">
    <location>
        <position position="68"/>
    </location>
</feature>
<sequence>MPLLKLLFLGTGGAVPRADRRMPGIYLEDWEGHRVLLDAGEGVQYALMANGISPASLSYVAITHGHEDHVLGLPGLLSTAKMAGKSLKVLAPPRLASALSRGGVEAATSASDRHMSIRCVEVCHTVEACGWLFEWDVGFKLDLSKVEGFPKQALTKLIRGEAVEVGGRVVRPEDVAEPGHRRWRRLFYTGDTGPCPKALEAVGWTDVLIHEATFADDVEPAKAHEEGHSTVLDAIEAAKALGARLLILTHISARYDDLGRHRALAASYRHAVVPEDGDWVLVRF</sequence>
<dbReference type="InterPro" id="IPR001279">
    <property type="entry name" value="Metallo-B-lactamas"/>
</dbReference>
<keyword evidence="6 8" id="KW-0378">Hydrolase</keyword>
<feature type="binding site" evidence="8">
    <location>
        <position position="66"/>
    </location>
    <ligand>
        <name>Zn(2+)</name>
        <dbReference type="ChEBI" id="CHEBI:29105"/>
        <label>1</label>
        <note>catalytic</note>
    </ligand>
</feature>
<keyword evidence="7 8" id="KW-0862">Zinc</keyword>
<evidence type="ECO:0000256" key="2">
    <source>
        <dbReference type="ARBA" id="ARBA00022694"/>
    </source>
</evidence>
<keyword evidence="3 8" id="KW-0540">Nuclease</keyword>
<evidence type="ECO:0000256" key="7">
    <source>
        <dbReference type="ARBA" id="ARBA00022833"/>
    </source>
</evidence>
<comment type="subunit">
    <text evidence="1 8">Homodimer.</text>
</comment>
<dbReference type="OrthoDB" id="85118at2157"/>
<evidence type="ECO:0000256" key="6">
    <source>
        <dbReference type="ARBA" id="ARBA00022801"/>
    </source>
</evidence>
<evidence type="ECO:0000313" key="11">
    <source>
        <dbReference type="Proteomes" id="UP000008138"/>
    </source>
</evidence>
<feature type="binding site" evidence="8">
    <location>
        <position position="191"/>
    </location>
    <ligand>
        <name>Zn(2+)</name>
        <dbReference type="ChEBI" id="CHEBI:29105"/>
        <label>1</label>
        <note>catalytic</note>
    </ligand>
</feature>
<protein>
    <recommendedName>
        <fullName evidence="8">Ribonuclease Z</fullName>
        <shortName evidence="8">RNase Z</shortName>
        <ecNumber evidence="8">3.1.26.11</ecNumber>
    </recommendedName>
    <alternativeName>
        <fullName evidence="8">tRNA 3 endonuclease</fullName>
    </alternativeName>
    <alternativeName>
        <fullName evidence="8">tRNase Z</fullName>
    </alternativeName>
</protein>
<dbReference type="Gene3D" id="3.60.15.10">
    <property type="entry name" value="Ribonuclease Z/Hydroxyacylglutathione hydrolase-like"/>
    <property type="match status" value="1"/>
</dbReference>
<dbReference type="EC" id="3.1.26.11" evidence="8"/>
<feature type="binding site" evidence="8">
    <location>
        <position position="250"/>
    </location>
    <ligand>
        <name>Zn(2+)</name>
        <dbReference type="ChEBI" id="CHEBI:29105"/>
        <label>2</label>
        <note>catalytic</note>
    </ligand>
</feature>
<dbReference type="GO" id="GO:0008270">
    <property type="term" value="F:zinc ion binding"/>
    <property type="evidence" value="ECO:0007669"/>
    <property type="project" value="UniProtKB-UniRule"/>
</dbReference>
<dbReference type="eggNOG" id="arCOG00501">
    <property type="taxonomic scope" value="Archaea"/>
</dbReference>
<dbReference type="STRING" id="999630.TUZN_1908"/>
<dbReference type="RefSeq" id="WP_013680703.1">
    <property type="nucleotide sequence ID" value="NC_015315.1"/>
</dbReference>
<evidence type="ECO:0000256" key="8">
    <source>
        <dbReference type="HAMAP-Rule" id="MF_01818"/>
    </source>
</evidence>
<dbReference type="SMART" id="SM00849">
    <property type="entry name" value="Lactamase_B"/>
    <property type="match status" value="1"/>
</dbReference>
<accession>F2L4D6</accession>
<reference key="2">
    <citation type="submission" date="2011-03" db="EMBL/GenBank/DDBJ databases">
        <title>Complete genome sequence of the thermoacidophilic crenarchaeon Thermoproteus uzoniensis 768-20.</title>
        <authorList>
            <person name="Mardanov A.V."/>
            <person name="Gumerov V.M."/>
            <person name="Beletsky A.V."/>
            <person name="Prokofeva M.I."/>
            <person name="Bonch-Osmolovskaya E.A."/>
            <person name="Ravin N.V."/>
            <person name="Skryabin K.G."/>
        </authorList>
    </citation>
    <scope>NUCLEOTIDE SEQUENCE</scope>
    <source>
        <strain>768-20</strain>
    </source>
</reference>